<dbReference type="Pfam" id="PF08279">
    <property type="entry name" value="HTH_11"/>
    <property type="match status" value="1"/>
</dbReference>
<dbReference type="EMBL" id="RCIW01000005">
    <property type="protein sequence ID" value="RLP11327.1"/>
    <property type="molecule type" value="Genomic_DNA"/>
</dbReference>
<evidence type="ECO:0000313" key="8">
    <source>
        <dbReference type="Proteomes" id="UP000279336"/>
    </source>
</evidence>
<dbReference type="SUPFAM" id="SSF46785">
    <property type="entry name" value="Winged helix' DNA-binding domain"/>
    <property type="match status" value="1"/>
</dbReference>
<organism evidence="7 8">
    <name type="scientific">Propionibacterium australiense</name>
    <dbReference type="NCBI Taxonomy" id="119981"/>
    <lineage>
        <taxon>Bacteria</taxon>
        <taxon>Bacillati</taxon>
        <taxon>Actinomycetota</taxon>
        <taxon>Actinomycetes</taxon>
        <taxon>Propionibacteriales</taxon>
        <taxon>Propionibacteriaceae</taxon>
        <taxon>Propionibacterium</taxon>
    </lineage>
</organism>
<dbReference type="PROSITE" id="PS51372">
    <property type="entry name" value="PRD_2"/>
    <property type="match status" value="1"/>
</dbReference>
<dbReference type="Pfam" id="PF00359">
    <property type="entry name" value="PTS_EIIA_2"/>
    <property type="match status" value="1"/>
</dbReference>
<dbReference type="InterPro" id="IPR050661">
    <property type="entry name" value="BglG_antiterminators"/>
</dbReference>
<evidence type="ECO:0000256" key="4">
    <source>
        <dbReference type="SAM" id="MobiDB-lite"/>
    </source>
</evidence>
<dbReference type="SUPFAM" id="SSF63520">
    <property type="entry name" value="PTS-regulatory domain, PRD"/>
    <property type="match status" value="1"/>
</dbReference>
<accession>A0A8B3FKF3</accession>
<dbReference type="InterPro" id="IPR036390">
    <property type="entry name" value="WH_DNA-bd_sf"/>
</dbReference>
<feature type="region of interest" description="Disordered" evidence="4">
    <location>
        <begin position="1"/>
        <end position="21"/>
    </location>
</feature>
<keyword evidence="3" id="KW-0804">Transcription</keyword>
<sequence length="660" mass="73458">MPGTAGRHGPRHCNAASSSPGRCTVNRRAEILLQLERHLSADSEALQDRLGVGAKTITNDVHELNAVLGKVAQVRLDQGRYRLWVIDHDRYAQLRAELVDDSASFNDPSTRGGHIIARLARATGPVLVDDLAREMSVSRSTVLNDLGTLRERSAAYGITIVGRPSRGLTWHGDELSRRLYILDHHYPAVYSGYPVDEPLLDLVDRIAAEYQVSILAAQEITRWYTVMLDRMLTGHPLGALPDDYEAVRQDSAYAFGTQLAAAVSEALQLPVDDNEAIFMTLPVIGMHTPHDRRRLKRFPASAEIRPLLEEILSEIAAQMGIEIPASAMLTNFAHHLSFMINRLRFGIRIPSGPLTELRSAYPVAYQMATIAAQVIDRELRLRVADDEKQLLTGYFQVFIEEHRTLTTPAYRVGVVTHGGGVSARLVQLELAKVMAGSTQYTLLSLDEAAEDVLDGFDLVITTTTRPLRTSTPMIRLAEVFDRDELLRHINRLRFDRGVQVMLGAGTRSLLAGLLTSERFMVLDPTLGYEELLEVMLDRLVASGRLTAEFGARIRERQERATMLISPEVAFPHATLPGDADRIVLAIGVVPRATGEDGLRLVVLLGVPDKNEYDDTLLVDIYDEVIRLATDRAGLDRIGRFTSYEQFFFYMTNNPAHLKES</sequence>
<dbReference type="InterPro" id="IPR011608">
    <property type="entry name" value="PRD"/>
</dbReference>
<dbReference type="GO" id="GO:0006355">
    <property type="term" value="P:regulation of DNA-templated transcription"/>
    <property type="evidence" value="ECO:0007669"/>
    <property type="project" value="InterPro"/>
</dbReference>
<protein>
    <submittedName>
        <fullName evidence="7">PRD domain-containing protein</fullName>
    </submittedName>
</protein>
<dbReference type="PANTHER" id="PTHR30185:SF18">
    <property type="entry name" value="TRANSCRIPTIONAL REGULATOR MTLR"/>
    <property type="match status" value="1"/>
</dbReference>
<dbReference type="InterPro" id="IPR016152">
    <property type="entry name" value="PTrfase/Anion_transptr"/>
</dbReference>
<dbReference type="Gene3D" id="1.10.10.10">
    <property type="entry name" value="Winged helix-like DNA-binding domain superfamily/Winged helix DNA-binding domain"/>
    <property type="match status" value="1"/>
</dbReference>
<evidence type="ECO:0000256" key="2">
    <source>
        <dbReference type="ARBA" id="ARBA00023015"/>
    </source>
</evidence>
<evidence type="ECO:0000259" key="6">
    <source>
        <dbReference type="PROSITE" id="PS51372"/>
    </source>
</evidence>
<dbReference type="PROSITE" id="PS51094">
    <property type="entry name" value="PTS_EIIA_TYPE_2"/>
    <property type="match status" value="1"/>
</dbReference>
<evidence type="ECO:0000256" key="1">
    <source>
        <dbReference type="ARBA" id="ARBA00022737"/>
    </source>
</evidence>
<keyword evidence="1" id="KW-0677">Repeat</keyword>
<dbReference type="Pfam" id="PF00874">
    <property type="entry name" value="PRD"/>
    <property type="match status" value="1"/>
</dbReference>
<evidence type="ECO:0000256" key="3">
    <source>
        <dbReference type="ARBA" id="ARBA00023163"/>
    </source>
</evidence>
<dbReference type="PANTHER" id="PTHR30185">
    <property type="entry name" value="CRYPTIC BETA-GLUCOSIDE BGL OPERON ANTITERMINATOR"/>
    <property type="match status" value="1"/>
</dbReference>
<dbReference type="InterPro" id="IPR002178">
    <property type="entry name" value="PTS_EIIA_type-2_dom"/>
</dbReference>
<gene>
    <name evidence="7" type="ORF">D7U36_04210</name>
</gene>
<dbReference type="SUPFAM" id="SSF55804">
    <property type="entry name" value="Phoshotransferase/anion transport protein"/>
    <property type="match status" value="1"/>
</dbReference>
<keyword evidence="2" id="KW-0805">Transcription regulation</keyword>
<evidence type="ECO:0000313" key="7">
    <source>
        <dbReference type="EMBL" id="RLP11327.1"/>
    </source>
</evidence>
<dbReference type="Gene3D" id="1.10.1790.10">
    <property type="entry name" value="PRD domain"/>
    <property type="match status" value="1"/>
</dbReference>
<dbReference type="Gene3D" id="3.40.930.10">
    <property type="entry name" value="Mannitol-specific EII, Chain A"/>
    <property type="match status" value="1"/>
</dbReference>
<dbReference type="OrthoDB" id="3175596at2"/>
<feature type="domain" description="PRD" evidence="6">
    <location>
        <begin position="299"/>
        <end position="405"/>
    </location>
</feature>
<proteinExistence type="predicted"/>
<dbReference type="AlphaFoldDB" id="A0A8B3FKF3"/>
<name>A0A8B3FKF3_9ACTN</name>
<dbReference type="InterPro" id="IPR036634">
    <property type="entry name" value="PRD_sf"/>
</dbReference>
<dbReference type="Proteomes" id="UP000279336">
    <property type="component" value="Unassembled WGS sequence"/>
</dbReference>
<comment type="caution">
    <text evidence="7">The sequence shown here is derived from an EMBL/GenBank/DDBJ whole genome shotgun (WGS) entry which is preliminary data.</text>
</comment>
<reference evidence="7 8" key="1">
    <citation type="submission" date="2018-10" db="EMBL/GenBank/DDBJ databases">
        <title>Propionibacterium australiense Genome Sequencing and Assembly.</title>
        <authorList>
            <person name="Bernier A.-M."/>
            <person name="Bernard K."/>
        </authorList>
    </citation>
    <scope>NUCLEOTIDE SEQUENCE [LARGE SCALE GENOMIC DNA]</scope>
    <source>
        <strain evidence="7 8">NML98A078</strain>
    </source>
</reference>
<dbReference type="InterPro" id="IPR036388">
    <property type="entry name" value="WH-like_DNA-bd_sf"/>
</dbReference>
<feature type="domain" description="PTS EIIA type-2" evidence="5">
    <location>
        <begin position="512"/>
        <end position="653"/>
    </location>
</feature>
<dbReference type="InterPro" id="IPR013196">
    <property type="entry name" value="HTH_11"/>
</dbReference>
<evidence type="ECO:0000259" key="5">
    <source>
        <dbReference type="PROSITE" id="PS51094"/>
    </source>
</evidence>